<protein>
    <submittedName>
        <fullName evidence="2">Uncharacterized protein</fullName>
    </submittedName>
</protein>
<evidence type="ECO:0000313" key="2">
    <source>
        <dbReference type="EMBL" id="SFB68238.1"/>
    </source>
</evidence>
<accession>A0A1I1D582</accession>
<sequence length="1566" mass="172770">MDMLYRKKEKKSVFAVTVALFLALSAGISVFAWFAKKKDYIPVDTYRGSVRTAYFNGGNGTAPDEGTTADDYKDPDTAYPSYDNDNDTGYSSRGPYQIDNAIQLYNFAWLQYLGYFNDEDGEQTYFVLTSDIDASGLVLPPVGNEEDPFLGNFNGNGYTISGLKISNDTTELNNEWSSGKFSIPRDALDNDELKSDLEIVGLFGVIGDYTEDYTASSSAPSVSDLTIEDVAIETVSTQALAGIAAGYVNGVMDNVTVAGTSTISSSADTALSYTDKLSDYALVGYCEEPYRRNLKLETVKVNDPKIEDGSGRFGNSGQGNAWGNTIDMKAMYDRLLGEYNDLEGKTTRDYVSEDTITHNTDGTETHSPVTSPYPVTVSAGNNSSYYVRMSDETNDADASYAFIQRVDTTNFMYLYGDKEIAVVPVTGSEIWKYGSFYIKDGSTSNYLTVSGTSAVNSNSDNSASKWVFEQAGNADTYAIYTISNNSKRYLTASNGNLSISSTAFWGWTVNDDKTSISVDEYTLCYNTDQNSWELRQPPKNYICDTAENHYLSVQMNNGDPAIVDITNINNAISWDLEPVDNGYKISTLINGIRYYLTYDQDNDSLYVSNTNNPSIWYVDKSGSKGKIYVDTGNEDSNKALYYDEDIDNWIVTDYIIGDGLDWGGSMDFEALNQTVYNKTPSENNQISTQEWAVNDMSIVMSKSATTNPANLSSSENLVFRYRDNTYIPINMDEDGNALDTNTGYIVGRSGSSSAAAGVRSAAYPLKFIYRSLGGTDSSATYNDSKVEILTKSGGSWVRIKDSHNESNTVATTYGLPSTRMTVSELGFTKYEKARESLQDLLAGKNHVHGIHFDTAAIEAGVNTKISSAKILGQTLSDYYVPKSGINFKLKEAGKINFFAGSYTTNFTESNVNSDSFFSLHHVIRTSNSAFTLKEISVIYSNSGSNNEEYPYVYKYTDNTYSTGTASTELFNMSNLKNAPNLSNTLYYFEIPVNAGEYAMGAVKDSGTVKTKGAYLIYLDISANATIEGDAKIKSEGTAITATASVSSDEVQTTETLTGSTSVIKTPPTYYPLLWDENDPTKVSADNKGYIISGANNTASNPPGDIRVSKYSEDQGYYNIANSLDNGVLTDSRMYTIDSGGRKTIAAYDPKNYCKYVSSKAQMQALISNSDDNMVYGMHFMDASISMQNLLTVPSAKLGGVTYYNYEMPRNCIDLNIDYQGYINFFAGTFFNNSDDSFFSLHQIERYSEGDAEGDNIPEGKKVGDIKAINEIDSIYQRTINDTTEYVYQYVGENAPLSAEGWEMIFDLDWIKRQPSSNITRNAVYYFEIPVSPGEYALGSVYGGTGAYLLYLDVSTAKGDAVVTSEKMTVEQNIYVLPKGVQFEDDELVVYKIDVNTSGDIIYTFTSSGGTVTANQSLQPVFETSQKVTETITLHDHDGKITARKVTDNNNVSYQYAVNTQTLTDSDDNTAGVYFKQNDLINTEQVILQYHYILEERNTAENYAALEFTLEDYTVANGFTITNYNVTAETSDESVTATVDVFNSNKSYLRFFSDIYEADDEVSIPEA</sequence>
<dbReference type="EMBL" id="FOKQ01000001">
    <property type="protein sequence ID" value="SFB68238.1"/>
    <property type="molecule type" value="Genomic_DNA"/>
</dbReference>
<dbReference type="Gene3D" id="2.160.20.110">
    <property type="match status" value="1"/>
</dbReference>
<dbReference type="RefSeq" id="WP_074959649.1">
    <property type="nucleotide sequence ID" value="NZ_FOKQ01000001.1"/>
</dbReference>
<reference evidence="2 3" key="1">
    <citation type="submission" date="2016-10" db="EMBL/GenBank/DDBJ databases">
        <authorList>
            <person name="de Groot N.N."/>
        </authorList>
    </citation>
    <scope>NUCLEOTIDE SEQUENCE [LARGE SCALE GENOMIC DNA]</scope>
    <source>
        <strain evidence="2 3">AR67</strain>
    </source>
</reference>
<gene>
    <name evidence="2" type="ORF">SAMN02910406_00230</name>
</gene>
<feature type="region of interest" description="Disordered" evidence="1">
    <location>
        <begin position="57"/>
        <end position="90"/>
    </location>
</feature>
<dbReference type="Proteomes" id="UP000182192">
    <property type="component" value="Unassembled WGS sequence"/>
</dbReference>
<organism evidence="2 3">
    <name type="scientific">Ruminococcus albus</name>
    <dbReference type="NCBI Taxonomy" id="1264"/>
    <lineage>
        <taxon>Bacteria</taxon>
        <taxon>Bacillati</taxon>
        <taxon>Bacillota</taxon>
        <taxon>Clostridia</taxon>
        <taxon>Eubacteriales</taxon>
        <taxon>Oscillospiraceae</taxon>
        <taxon>Ruminococcus</taxon>
    </lineage>
</organism>
<name>A0A1I1D582_RUMAL</name>
<evidence type="ECO:0000313" key="3">
    <source>
        <dbReference type="Proteomes" id="UP000182192"/>
    </source>
</evidence>
<proteinExistence type="predicted"/>
<evidence type="ECO:0000256" key="1">
    <source>
        <dbReference type="SAM" id="MobiDB-lite"/>
    </source>
</evidence>